<dbReference type="AlphaFoldDB" id="A0A9W8JYG8"/>
<protein>
    <submittedName>
        <fullName evidence="3">Uncharacterized protein</fullName>
    </submittedName>
</protein>
<feature type="transmembrane region" description="Helical" evidence="2">
    <location>
        <begin position="76"/>
        <end position="100"/>
    </location>
</feature>
<keyword evidence="2" id="KW-0812">Transmembrane</keyword>
<accession>A0A9W8JYG8</accession>
<dbReference type="OrthoDB" id="10374703at2759"/>
<keyword evidence="2" id="KW-0472">Membrane</keyword>
<reference evidence="3" key="1">
    <citation type="submission" date="2022-07" db="EMBL/GenBank/DDBJ databases">
        <title>Genome Sequence of Agrocybe chaxingu.</title>
        <authorList>
            <person name="Buettner E."/>
        </authorList>
    </citation>
    <scope>NUCLEOTIDE SEQUENCE</scope>
    <source>
        <strain evidence="3">MP-N11</strain>
    </source>
</reference>
<keyword evidence="4" id="KW-1185">Reference proteome</keyword>
<sequence length="263" mass="27790">MANIEASSSAGDKDGLQAPPPVQPSAPLVQPIMDGITFIKERILRAIDDVLKPAIASSFRYFDADPRFEAILSTPLLIGLSLAGAIFSLSAAILVLWSAVSIVSGAFFLILVQLISLAFSLFIAALVTVLIAGVSIARNQTDPAQQPLWDQIVLYSAMTFKAARATAPLVRSAWTGIIPLGRHLFSWLVQFMTAMSADVNHQLAASQAAEQHVVPEITTPAPAPAPVAAIPEAPSQVEVLSAASSEGLKRREPFADAGDQGKE</sequence>
<keyword evidence="2" id="KW-1133">Transmembrane helix</keyword>
<feature type="region of interest" description="Disordered" evidence="1">
    <location>
        <begin position="241"/>
        <end position="263"/>
    </location>
</feature>
<evidence type="ECO:0000256" key="1">
    <source>
        <dbReference type="SAM" id="MobiDB-lite"/>
    </source>
</evidence>
<evidence type="ECO:0000313" key="4">
    <source>
        <dbReference type="Proteomes" id="UP001148786"/>
    </source>
</evidence>
<evidence type="ECO:0000256" key="2">
    <source>
        <dbReference type="SAM" id="Phobius"/>
    </source>
</evidence>
<feature type="compositionally biased region" description="Basic and acidic residues" evidence="1">
    <location>
        <begin position="247"/>
        <end position="263"/>
    </location>
</feature>
<dbReference type="EMBL" id="JANKHO010000666">
    <property type="protein sequence ID" value="KAJ3507370.1"/>
    <property type="molecule type" value="Genomic_DNA"/>
</dbReference>
<proteinExistence type="predicted"/>
<dbReference type="Proteomes" id="UP001148786">
    <property type="component" value="Unassembled WGS sequence"/>
</dbReference>
<comment type="caution">
    <text evidence="3">The sequence shown here is derived from an EMBL/GenBank/DDBJ whole genome shotgun (WGS) entry which is preliminary data.</text>
</comment>
<gene>
    <name evidence="3" type="ORF">NLJ89_g6339</name>
</gene>
<evidence type="ECO:0000313" key="3">
    <source>
        <dbReference type="EMBL" id="KAJ3507370.1"/>
    </source>
</evidence>
<feature type="transmembrane region" description="Helical" evidence="2">
    <location>
        <begin position="106"/>
        <end position="132"/>
    </location>
</feature>
<organism evidence="3 4">
    <name type="scientific">Agrocybe chaxingu</name>
    <dbReference type="NCBI Taxonomy" id="84603"/>
    <lineage>
        <taxon>Eukaryota</taxon>
        <taxon>Fungi</taxon>
        <taxon>Dikarya</taxon>
        <taxon>Basidiomycota</taxon>
        <taxon>Agaricomycotina</taxon>
        <taxon>Agaricomycetes</taxon>
        <taxon>Agaricomycetidae</taxon>
        <taxon>Agaricales</taxon>
        <taxon>Agaricineae</taxon>
        <taxon>Strophariaceae</taxon>
        <taxon>Agrocybe</taxon>
    </lineage>
</organism>
<name>A0A9W8JYG8_9AGAR</name>